<protein>
    <submittedName>
        <fullName evidence="2">Uncharacterized protein</fullName>
    </submittedName>
</protein>
<proteinExistence type="predicted"/>
<reference evidence="2 3" key="1">
    <citation type="submission" date="2024-01" db="EMBL/GenBank/DDBJ databases">
        <title>Seven novel Bacillus-like species.</title>
        <authorList>
            <person name="Liu G."/>
        </authorList>
    </citation>
    <scope>NUCLEOTIDE SEQUENCE [LARGE SCALE GENOMIC DNA]</scope>
    <source>
        <strain evidence="2 3">FJAT-51639</strain>
    </source>
</reference>
<dbReference type="EMBL" id="JBAWSX010000018">
    <property type="protein sequence ID" value="MEI4803807.1"/>
    <property type="molecule type" value="Genomic_DNA"/>
</dbReference>
<keyword evidence="1" id="KW-0472">Membrane</keyword>
<organism evidence="2 3">
    <name type="scientific">Bacillus bruguierae</name>
    <dbReference type="NCBI Taxonomy" id="3127667"/>
    <lineage>
        <taxon>Bacteria</taxon>
        <taxon>Bacillati</taxon>
        <taxon>Bacillota</taxon>
        <taxon>Bacilli</taxon>
        <taxon>Bacillales</taxon>
        <taxon>Bacillaceae</taxon>
        <taxon>Bacillus</taxon>
    </lineage>
</organism>
<evidence type="ECO:0000313" key="2">
    <source>
        <dbReference type="EMBL" id="MEI4803807.1"/>
    </source>
</evidence>
<accession>A0ABU8FM95</accession>
<dbReference type="Proteomes" id="UP001372526">
    <property type="component" value="Unassembled WGS sequence"/>
</dbReference>
<dbReference type="RefSeq" id="WP_336474111.1">
    <property type="nucleotide sequence ID" value="NZ_JBAWSX010000018.1"/>
</dbReference>
<keyword evidence="3" id="KW-1185">Reference proteome</keyword>
<evidence type="ECO:0000313" key="3">
    <source>
        <dbReference type="Proteomes" id="UP001372526"/>
    </source>
</evidence>
<evidence type="ECO:0000256" key="1">
    <source>
        <dbReference type="SAM" id="Phobius"/>
    </source>
</evidence>
<name>A0ABU8FM95_9BACI</name>
<feature type="transmembrane region" description="Helical" evidence="1">
    <location>
        <begin position="83"/>
        <end position="101"/>
    </location>
</feature>
<gene>
    <name evidence="2" type="ORF">WAZ07_21715</name>
</gene>
<sequence>MKQKVLNTIEGLYHCGDFGYVLLNYIDTNVWTNKFTHEIRDIHIDNLTDFNYSKCFTLYIQSSVQPRLQIGTDKFNSYIRENFYLNGLLVYISAIAPYAAIKYIKYEYVEGDVEMQEQYEPFDETTKQIGNEILKYLENEGIQLLEKNLLEIKIPNISLELREEKVTVFHCLFEDGY</sequence>
<keyword evidence="1" id="KW-0812">Transmembrane</keyword>
<comment type="caution">
    <text evidence="2">The sequence shown here is derived from an EMBL/GenBank/DDBJ whole genome shotgun (WGS) entry which is preliminary data.</text>
</comment>
<keyword evidence="1" id="KW-1133">Transmembrane helix</keyword>